<keyword evidence="2" id="KW-1185">Reference proteome</keyword>
<dbReference type="EMBL" id="BAABKM010000005">
    <property type="protein sequence ID" value="GAA4720600.1"/>
    <property type="molecule type" value="Genomic_DNA"/>
</dbReference>
<protein>
    <submittedName>
        <fullName evidence="1">Uncharacterized protein</fullName>
    </submittedName>
</protein>
<gene>
    <name evidence="1" type="ORF">GCM10023349_45960</name>
</gene>
<proteinExistence type="predicted"/>
<organism evidence="1 2">
    <name type="scientific">Nocardioides conyzicola</name>
    <dbReference type="NCBI Taxonomy" id="1651781"/>
    <lineage>
        <taxon>Bacteria</taxon>
        <taxon>Bacillati</taxon>
        <taxon>Actinomycetota</taxon>
        <taxon>Actinomycetes</taxon>
        <taxon>Propionibacteriales</taxon>
        <taxon>Nocardioidaceae</taxon>
        <taxon>Nocardioides</taxon>
    </lineage>
</organism>
<name>A0ABP8Y5D7_9ACTN</name>
<dbReference type="RefSeq" id="WP_345524101.1">
    <property type="nucleotide sequence ID" value="NZ_BAABKM010000005.1"/>
</dbReference>
<evidence type="ECO:0000313" key="2">
    <source>
        <dbReference type="Proteomes" id="UP001499974"/>
    </source>
</evidence>
<comment type="caution">
    <text evidence="1">The sequence shown here is derived from an EMBL/GenBank/DDBJ whole genome shotgun (WGS) entry which is preliminary data.</text>
</comment>
<dbReference type="Proteomes" id="UP001499974">
    <property type="component" value="Unassembled WGS sequence"/>
</dbReference>
<reference evidence="2" key="1">
    <citation type="journal article" date="2019" name="Int. J. Syst. Evol. Microbiol.">
        <title>The Global Catalogue of Microorganisms (GCM) 10K type strain sequencing project: providing services to taxonomists for standard genome sequencing and annotation.</title>
        <authorList>
            <consortium name="The Broad Institute Genomics Platform"/>
            <consortium name="The Broad Institute Genome Sequencing Center for Infectious Disease"/>
            <person name="Wu L."/>
            <person name="Ma J."/>
        </authorList>
    </citation>
    <scope>NUCLEOTIDE SEQUENCE [LARGE SCALE GENOMIC DNA]</scope>
    <source>
        <strain evidence="2">JCM 18531</strain>
    </source>
</reference>
<accession>A0ABP8Y5D7</accession>
<sequence length="163" mass="18069">MRGTRGQVRLGAARTEVVTIEGIQEPLTRPLHTVLRRAVADHAAREPRRVHPPLLHVGWPGGPEDVFAVPPDEQLDHALRSDVVAALLHTARRHAPVTGAVPLLWLTRSGVLEVGDLDLAWVRAVRTAGAEAAVELTLVVVTRKGWFDPRSGVRREWKRLRTR</sequence>
<evidence type="ECO:0000313" key="1">
    <source>
        <dbReference type="EMBL" id="GAA4720600.1"/>
    </source>
</evidence>